<evidence type="ECO:0000313" key="2">
    <source>
        <dbReference type="Proteomes" id="UP001214441"/>
    </source>
</evidence>
<proteinExistence type="predicted"/>
<dbReference type="EMBL" id="JANCPR020000031">
    <property type="protein sequence ID" value="MDJ1135646.1"/>
    <property type="molecule type" value="Genomic_DNA"/>
</dbReference>
<gene>
    <name evidence="1" type="ORF">NMN56_027575</name>
</gene>
<name>A0ABT7A2X9_9ACTN</name>
<evidence type="ECO:0008006" key="3">
    <source>
        <dbReference type="Google" id="ProtNLM"/>
    </source>
</evidence>
<comment type="caution">
    <text evidence="1">The sequence shown here is derived from an EMBL/GenBank/DDBJ whole genome shotgun (WGS) entry which is preliminary data.</text>
</comment>
<protein>
    <recommendedName>
        <fullName evidence="3">Excreted virulence factor EspC, type VII ESX diderm</fullName>
    </recommendedName>
</protein>
<organism evidence="1 2">
    <name type="scientific">Streptomyces iconiensis</name>
    <dbReference type="NCBI Taxonomy" id="1384038"/>
    <lineage>
        <taxon>Bacteria</taxon>
        <taxon>Bacillati</taxon>
        <taxon>Actinomycetota</taxon>
        <taxon>Actinomycetes</taxon>
        <taxon>Kitasatosporales</taxon>
        <taxon>Streptomycetaceae</taxon>
        <taxon>Streptomyces</taxon>
    </lineage>
</organism>
<sequence>MQLTQALEPGGGAPPAGDLKVSQEDLAAIGDAAFTLHNDLDRDGDHARSSSFKAGGELAKDFAVGGALDYVATRRVEQLRNVLDACAHISNHLDYTKHVHKDQDDYLGTVISRISSLEDGFGRGADR</sequence>
<dbReference type="RefSeq" id="WP_274046333.1">
    <property type="nucleotide sequence ID" value="NZ_JANCPR020000031.1"/>
</dbReference>
<dbReference type="Proteomes" id="UP001214441">
    <property type="component" value="Unassembled WGS sequence"/>
</dbReference>
<evidence type="ECO:0000313" key="1">
    <source>
        <dbReference type="EMBL" id="MDJ1135646.1"/>
    </source>
</evidence>
<reference evidence="1 2" key="1">
    <citation type="submission" date="2023-05" db="EMBL/GenBank/DDBJ databases">
        <title>Streptantibioticus silvisoli sp. nov., acidotolerant actinomycetes 1 from pine litter.</title>
        <authorList>
            <person name="Swiecimska M."/>
            <person name="Golinska P."/>
            <person name="Sangal V."/>
            <person name="Wachnowicz B."/>
            <person name="Goodfellow M."/>
        </authorList>
    </citation>
    <scope>NUCLEOTIDE SEQUENCE [LARGE SCALE GENOMIC DNA]</scope>
    <source>
        <strain evidence="1 2">DSM 42109</strain>
    </source>
</reference>
<accession>A0ABT7A2X9</accession>
<keyword evidence="2" id="KW-1185">Reference proteome</keyword>